<evidence type="ECO:0000313" key="1">
    <source>
        <dbReference type="EMBL" id="MDT0329224.1"/>
    </source>
</evidence>
<accession>A0ABU2M986</accession>
<dbReference type="Proteomes" id="UP001183390">
    <property type="component" value="Unassembled WGS sequence"/>
</dbReference>
<organism evidence="1 2">
    <name type="scientific">Nocardiopsis lambiniae</name>
    <dbReference type="NCBI Taxonomy" id="3075539"/>
    <lineage>
        <taxon>Bacteria</taxon>
        <taxon>Bacillati</taxon>
        <taxon>Actinomycetota</taxon>
        <taxon>Actinomycetes</taxon>
        <taxon>Streptosporangiales</taxon>
        <taxon>Nocardiopsidaceae</taxon>
        <taxon>Nocardiopsis</taxon>
    </lineage>
</organism>
<protein>
    <recommendedName>
        <fullName evidence="3">DUF4259 domain-containing protein</fullName>
    </recommendedName>
</protein>
<gene>
    <name evidence="1" type="ORF">RM479_12460</name>
</gene>
<proteinExistence type="predicted"/>
<evidence type="ECO:0000313" key="2">
    <source>
        <dbReference type="Proteomes" id="UP001183390"/>
    </source>
</evidence>
<comment type="caution">
    <text evidence="1">The sequence shown here is derived from an EMBL/GenBank/DDBJ whole genome shotgun (WGS) entry which is preliminary data.</text>
</comment>
<dbReference type="EMBL" id="JAVREP010000007">
    <property type="protein sequence ID" value="MDT0329224.1"/>
    <property type="molecule type" value="Genomic_DNA"/>
</dbReference>
<evidence type="ECO:0008006" key="3">
    <source>
        <dbReference type="Google" id="ProtNLM"/>
    </source>
</evidence>
<dbReference type="RefSeq" id="WP_311511887.1">
    <property type="nucleotide sequence ID" value="NZ_JAVREP010000007.1"/>
</dbReference>
<sequence>MTSPLDDDPLELLSGPSLLPDRAEEYAEAVRELVREVAALSDLGEWTAAESLARRAIVLIDRTAPMLTDPALPSAEASALVPLHATACARAGVDPHEVARWLLAAQANGQDVPAVSVEAYADALGPEGAAAYTASVTALDELDPPATRHGERNTPST</sequence>
<keyword evidence="2" id="KW-1185">Reference proteome</keyword>
<reference evidence="2" key="1">
    <citation type="submission" date="2023-07" db="EMBL/GenBank/DDBJ databases">
        <title>30 novel species of actinomycetes from the DSMZ collection.</title>
        <authorList>
            <person name="Nouioui I."/>
        </authorList>
    </citation>
    <scope>NUCLEOTIDE SEQUENCE [LARGE SCALE GENOMIC DNA]</scope>
    <source>
        <strain evidence="2">DSM 44743</strain>
    </source>
</reference>
<name>A0ABU2M986_9ACTN</name>